<dbReference type="AlphaFoldDB" id="A0A7R9B824"/>
<accession>A0A7R9B824</accession>
<protein>
    <submittedName>
        <fullName evidence="1">Uncharacterized protein</fullName>
    </submittedName>
</protein>
<name>A0A7R9B824_TIMSH</name>
<proteinExistence type="predicted"/>
<dbReference type="EMBL" id="OC009967">
    <property type="protein sequence ID" value="CAD7267680.1"/>
    <property type="molecule type" value="Genomic_DNA"/>
</dbReference>
<organism evidence="1">
    <name type="scientific">Timema shepardi</name>
    <name type="common">Walking stick</name>
    <dbReference type="NCBI Taxonomy" id="629360"/>
    <lineage>
        <taxon>Eukaryota</taxon>
        <taxon>Metazoa</taxon>
        <taxon>Ecdysozoa</taxon>
        <taxon>Arthropoda</taxon>
        <taxon>Hexapoda</taxon>
        <taxon>Insecta</taxon>
        <taxon>Pterygota</taxon>
        <taxon>Neoptera</taxon>
        <taxon>Polyneoptera</taxon>
        <taxon>Phasmatodea</taxon>
        <taxon>Timematodea</taxon>
        <taxon>Timematoidea</taxon>
        <taxon>Timematidae</taxon>
        <taxon>Timema</taxon>
    </lineage>
</organism>
<gene>
    <name evidence="1" type="ORF">TSIB3V08_LOCUS11685</name>
</gene>
<sequence>MVGALCSPPGGRTLSCHRHMTLVVWITTHSSSCSLSPSRTPFRGRLWKTEKFCGKSATTCTRSLRLCPRSSWPHTAGTGRV</sequence>
<reference evidence="1" key="1">
    <citation type="submission" date="2020-11" db="EMBL/GenBank/DDBJ databases">
        <authorList>
            <person name="Tran Van P."/>
        </authorList>
    </citation>
    <scope>NUCLEOTIDE SEQUENCE</scope>
</reference>
<evidence type="ECO:0000313" key="1">
    <source>
        <dbReference type="EMBL" id="CAD7267680.1"/>
    </source>
</evidence>